<evidence type="ECO:0000256" key="1">
    <source>
        <dbReference type="ARBA" id="ARBA00001971"/>
    </source>
</evidence>
<gene>
    <name evidence="7" type="ORF">B0J12DRAFT_579682</name>
</gene>
<proteinExistence type="inferred from homology"/>
<evidence type="ECO:0000256" key="4">
    <source>
        <dbReference type="ARBA" id="ARBA00022723"/>
    </source>
</evidence>
<dbReference type="InterPro" id="IPR017972">
    <property type="entry name" value="Cyt_P450_CS"/>
</dbReference>
<reference evidence="7 8" key="1">
    <citation type="journal article" date="2021" name="Nat. Commun.">
        <title>Genetic determinants of endophytism in the Arabidopsis root mycobiome.</title>
        <authorList>
            <person name="Mesny F."/>
            <person name="Miyauchi S."/>
            <person name="Thiergart T."/>
            <person name="Pickel B."/>
            <person name="Atanasova L."/>
            <person name="Karlsson M."/>
            <person name="Huettel B."/>
            <person name="Barry K.W."/>
            <person name="Haridas S."/>
            <person name="Chen C."/>
            <person name="Bauer D."/>
            <person name="Andreopoulos W."/>
            <person name="Pangilinan J."/>
            <person name="LaButti K."/>
            <person name="Riley R."/>
            <person name="Lipzen A."/>
            <person name="Clum A."/>
            <person name="Drula E."/>
            <person name="Henrissat B."/>
            <person name="Kohler A."/>
            <person name="Grigoriev I.V."/>
            <person name="Martin F.M."/>
            <person name="Hacquard S."/>
        </authorList>
    </citation>
    <scope>NUCLEOTIDE SEQUENCE [LARGE SCALE GENOMIC DNA]</scope>
    <source>
        <strain evidence="7 8">MPI-SDFR-AT-0080</strain>
    </source>
</reference>
<dbReference type="InterPro" id="IPR002401">
    <property type="entry name" value="Cyt_P450_E_grp-I"/>
</dbReference>
<accession>A0ABQ8G1I2</accession>
<dbReference type="InterPro" id="IPR001128">
    <property type="entry name" value="Cyt_P450"/>
</dbReference>
<keyword evidence="5 6" id="KW-0408">Iron</keyword>
<dbReference type="EMBL" id="JAGTJR010000027">
    <property type="protein sequence ID" value="KAH7042118.1"/>
    <property type="molecule type" value="Genomic_DNA"/>
</dbReference>
<comment type="cofactor">
    <cofactor evidence="1">
        <name>heme</name>
        <dbReference type="ChEBI" id="CHEBI:30413"/>
    </cofactor>
</comment>
<feature type="non-terminal residue" evidence="7">
    <location>
        <position position="1"/>
    </location>
</feature>
<comment type="similarity">
    <text evidence="2 6">Belongs to the cytochrome P450 family.</text>
</comment>
<keyword evidence="8" id="KW-1185">Reference proteome</keyword>
<dbReference type="PANTHER" id="PTHR24305:SF210">
    <property type="entry name" value="CYTOCHROME P450 MONOOXYGENASE ASQL-RELATED"/>
    <property type="match status" value="1"/>
</dbReference>
<organism evidence="7 8">
    <name type="scientific">Macrophomina phaseolina</name>
    <dbReference type="NCBI Taxonomy" id="35725"/>
    <lineage>
        <taxon>Eukaryota</taxon>
        <taxon>Fungi</taxon>
        <taxon>Dikarya</taxon>
        <taxon>Ascomycota</taxon>
        <taxon>Pezizomycotina</taxon>
        <taxon>Dothideomycetes</taxon>
        <taxon>Dothideomycetes incertae sedis</taxon>
        <taxon>Botryosphaeriales</taxon>
        <taxon>Botryosphaeriaceae</taxon>
        <taxon>Macrophomina</taxon>
    </lineage>
</organism>
<dbReference type="PRINTS" id="PR00463">
    <property type="entry name" value="EP450I"/>
</dbReference>
<dbReference type="PROSITE" id="PS00086">
    <property type="entry name" value="CYTOCHROME_P450"/>
    <property type="match status" value="1"/>
</dbReference>
<evidence type="ECO:0000256" key="6">
    <source>
        <dbReference type="RuleBase" id="RU000461"/>
    </source>
</evidence>
<dbReference type="Pfam" id="PF00067">
    <property type="entry name" value="p450"/>
    <property type="match status" value="1"/>
</dbReference>
<dbReference type="Proteomes" id="UP000774617">
    <property type="component" value="Unassembled WGS sequence"/>
</dbReference>
<dbReference type="SUPFAM" id="SSF48264">
    <property type="entry name" value="Cytochrome P450"/>
    <property type="match status" value="1"/>
</dbReference>
<keyword evidence="3 6" id="KW-0349">Heme</keyword>
<dbReference type="InterPro" id="IPR050121">
    <property type="entry name" value="Cytochrome_P450_monoxygenase"/>
</dbReference>
<evidence type="ECO:0000256" key="5">
    <source>
        <dbReference type="ARBA" id="ARBA00023004"/>
    </source>
</evidence>
<name>A0ABQ8G1I2_9PEZI</name>
<dbReference type="Gene3D" id="1.10.630.10">
    <property type="entry name" value="Cytochrome P450"/>
    <property type="match status" value="1"/>
</dbReference>
<evidence type="ECO:0000256" key="3">
    <source>
        <dbReference type="ARBA" id="ARBA00022617"/>
    </source>
</evidence>
<protein>
    <submittedName>
        <fullName evidence="7">Cytochrome P450</fullName>
    </submittedName>
</protein>
<sequence>IYRLYFHPLSKFPGPRLAAVTGLWYCYHWCGGRWPHVVEELHQKYGDVIRVAPNELMFATTEASRDIYNRYQPGADLQFEKDRRFYAPSGKERSLIMEPDAGIHKHLRRAFDPGFNLAAVKKRSAIPLSHVDLLIQKLYKTGQRPEGENIRELAFRLSFDIAIEMAFGKRIDTVTPERNHEWLDLFTNNIKAASAAIAIRRLPKAVTMAFDLCLGRIILMARQRYLRVVRKFVDERMAAGDSKGDDWFSYVIELGKQDNEDEYFFASQASSLVVGGTEAISQWTAAVLYNLATHPVEAGHLMKEVRDAFQDDSSIDFESTKTLKYLGAVVDEGLRIYPPSAFGLPRVSPGAVVDGHFIPKGTTVQMPNFLTARDEKYWKDAKGFHPERWLPRDHDLFREEFANDRKEASRPFSRGPRGCIAVNLSYHQMRCILAKIIWHFDLELACPKLDLYDSSAVHMVWAMPKNFIRFIPRKRD</sequence>
<keyword evidence="6" id="KW-0560">Oxidoreductase</keyword>
<evidence type="ECO:0000313" key="7">
    <source>
        <dbReference type="EMBL" id="KAH7042118.1"/>
    </source>
</evidence>
<dbReference type="PANTHER" id="PTHR24305">
    <property type="entry name" value="CYTOCHROME P450"/>
    <property type="match status" value="1"/>
</dbReference>
<keyword evidence="6" id="KW-0503">Monooxygenase</keyword>
<evidence type="ECO:0000313" key="8">
    <source>
        <dbReference type="Proteomes" id="UP000774617"/>
    </source>
</evidence>
<keyword evidence="4 6" id="KW-0479">Metal-binding</keyword>
<comment type="caution">
    <text evidence="7">The sequence shown here is derived from an EMBL/GenBank/DDBJ whole genome shotgun (WGS) entry which is preliminary data.</text>
</comment>
<evidence type="ECO:0000256" key="2">
    <source>
        <dbReference type="ARBA" id="ARBA00010617"/>
    </source>
</evidence>
<dbReference type="InterPro" id="IPR036396">
    <property type="entry name" value="Cyt_P450_sf"/>
</dbReference>